<dbReference type="GO" id="GO:0004674">
    <property type="term" value="F:protein serine/threonine kinase activity"/>
    <property type="evidence" value="ECO:0007669"/>
    <property type="project" value="UniProtKB-KW"/>
</dbReference>
<dbReference type="PROSITE" id="PS00107">
    <property type="entry name" value="PROTEIN_KINASE_ATP"/>
    <property type="match status" value="1"/>
</dbReference>
<evidence type="ECO:0000256" key="12">
    <source>
        <dbReference type="ARBA" id="ARBA00023170"/>
    </source>
</evidence>
<evidence type="ECO:0000313" key="19">
    <source>
        <dbReference type="EMBL" id="EOA15714.1"/>
    </source>
</evidence>
<evidence type="ECO:0000256" key="16">
    <source>
        <dbReference type="SAM" id="SignalP"/>
    </source>
</evidence>
<dbReference type="PROSITE" id="PS51473">
    <property type="entry name" value="GNK2"/>
    <property type="match status" value="2"/>
</dbReference>
<keyword evidence="12" id="KW-0675">Receptor</keyword>
<dbReference type="CDD" id="cd23509">
    <property type="entry name" value="Gnk2-like"/>
    <property type="match status" value="2"/>
</dbReference>
<feature type="chain" id="PRO_5004351274" evidence="16">
    <location>
        <begin position="25"/>
        <end position="669"/>
    </location>
</feature>
<evidence type="ECO:0000256" key="1">
    <source>
        <dbReference type="ARBA" id="ARBA00004167"/>
    </source>
</evidence>
<sequence>MKQRNSYSILCSILISFSVASVSAQAQEQCMNNGNYGSNSTMEANLGLILSSLPLNVTARDSFFYNGSIGQEPNRIYATGMCIQGSTSEECSDCIKTASDGLIRSCPNQIQAYSWADEPTLCHVHYSDTSFFGSADLDPRNLVYNTRDIRSNLTEFTAILEDLVVSMIAATSTAKSTPSSSNNYYTADGAALTASQNIYALMQCTPDLSSTDCAKCLRHPSCCGQTQGGVIMRSSCYFRWDLYKFSKAFDNITLLPPSRGDRVNTTDNGSGKNSTRSIVAIVVPILAVVFIIVILVLLARRSAMLCWRRKPYQELDLYQSGITTARSLQIKFKTIEAATNKFSESNKIGQGGFGEVFKGILPNGTEVAVKRLSKSSAQGGQEFKNEVVVVAKLQHRNLVRLHGFCLEGEEKILVYEFVPNKSLDYFLFDPTKQVLLDWTKRYNIIKGITRGILYLHEDSRLTIIHRDLKASNILLDADMNPKIADFGMARIFGMDQTGANTNRIVGTRGYMPPEYVMQGQFSTRSDVYSFGVLILEIIGGQKNLFVHQSDTTIENLVTYAWRLWRDGTPLELVDPTISEKCHTEEVTRCIHIALLCVQHDPIDRPNLSTINMMLTRNSLNLPVPRPPGFFFPNRHNQEQAIESFESSQSTIRTNSLTINTVTLTDLDPR</sequence>
<gene>
    <name evidence="19" type="ORF">CARUB_v10006547mg</name>
</gene>
<keyword evidence="6" id="KW-0677">Repeat</keyword>
<reference evidence="20" key="1">
    <citation type="journal article" date="2013" name="Nat. Genet.">
        <title>The Capsella rubella genome and the genomic consequences of rapid mating system evolution.</title>
        <authorList>
            <person name="Slotte T."/>
            <person name="Hazzouri K.M."/>
            <person name="Agren J.A."/>
            <person name="Koenig D."/>
            <person name="Maumus F."/>
            <person name="Guo Y.L."/>
            <person name="Steige K."/>
            <person name="Platts A.E."/>
            <person name="Escobar J.S."/>
            <person name="Newman L.K."/>
            <person name="Wang W."/>
            <person name="Mandakova T."/>
            <person name="Vello E."/>
            <person name="Smith L.M."/>
            <person name="Henz S.R."/>
            <person name="Steffen J."/>
            <person name="Takuno S."/>
            <person name="Brandvain Y."/>
            <person name="Coop G."/>
            <person name="Andolfatto P."/>
            <person name="Hu T.T."/>
            <person name="Blanchette M."/>
            <person name="Clark R.M."/>
            <person name="Quesneville H."/>
            <person name="Nordborg M."/>
            <person name="Gaut B.S."/>
            <person name="Lysak M.A."/>
            <person name="Jenkins J."/>
            <person name="Grimwood J."/>
            <person name="Chapman J."/>
            <person name="Prochnik S."/>
            <person name="Shu S."/>
            <person name="Rokhsar D."/>
            <person name="Schmutz J."/>
            <person name="Weigel D."/>
            <person name="Wright S.I."/>
        </authorList>
    </citation>
    <scope>NUCLEOTIDE SEQUENCE [LARGE SCALE GENOMIC DNA]</scope>
    <source>
        <strain evidence="20">cv. Monte Gargano</strain>
    </source>
</reference>
<evidence type="ECO:0000256" key="11">
    <source>
        <dbReference type="ARBA" id="ARBA00023136"/>
    </source>
</evidence>
<keyword evidence="13" id="KW-0325">Glycoprotein</keyword>
<keyword evidence="9 14" id="KW-0067">ATP-binding</keyword>
<accession>R0GG30</accession>
<protein>
    <submittedName>
        <fullName evidence="19">Uncharacterized protein</fullName>
    </submittedName>
</protein>
<evidence type="ECO:0000256" key="15">
    <source>
        <dbReference type="SAM" id="Phobius"/>
    </source>
</evidence>
<evidence type="ECO:0000259" key="17">
    <source>
        <dbReference type="PROSITE" id="PS50011"/>
    </source>
</evidence>
<dbReference type="AlphaFoldDB" id="R0GG30"/>
<evidence type="ECO:0000256" key="9">
    <source>
        <dbReference type="ARBA" id="ARBA00022840"/>
    </source>
</evidence>
<dbReference type="Gene3D" id="1.10.510.10">
    <property type="entry name" value="Transferase(Phosphotransferase) domain 1"/>
    <property type="match status" value="1"/>
</dbReference>
<dbReference type="GO" id="GO:0042742">
    <property type="term" value="P:defense response to bacterium"/>
    <property type="evidence" value="ECO:0007669"/>
    <property type="project" value="TreeGrafter"/>
</dbReference>
<keyword evidence="7 14" id="KW-0547">Nucleotide-binding</keyword>
<dbReference type="SUPFAM" id="SSF56112">
    <property type="entry name" value="Protein kinase-like (PK-like)"/>
    <property type="match status" value="1"/>
</dbReference>
<keyword evidence="8" id="KW-0418">Kinase</keyword>
<dbReference type="Pfam" id="PF01657">
    <property type="entry name" value="Stress-antifung"/>
    <property type="match status" value="2"/>
</dbReference>
<keyword evidence="4 15" id="KW-0812">Transmembrane</keyword>
<feature type="signal peptide" evidence="16">
    <location>
        <begin position="1"/>
        <end position="24"/>
    </location>
</feature>
<dbReference type="InterPro" id="IPR008271">
    <property type="entry name" value="Ser/Thr_kinase_AS"/>
</dbReference>
<dbReference type="OrthoDB" id="1103840at2759"/>
<proteinExistence type="predicted"/>
<dbReference type="FunFam" id="3.30.200.20:FF:000727">
    <property type="entry name" value="Cysteine-rich RLK (RECEPTOR-like protein kinase) 23"/>
    <property type="match status" value="1"/>
</dbReference>
<dbReference type="InterPro" id="IPR017441">
    <property type="entry name" value="Protein_kinase_ATP_BS"/>
</dbReference>
<evidence type="ECO:0000256" key="4">
    <source>
        <dbReference type="ARBA" id="ARBA00022692"/>
    </source>
</evidence>
<dbReference type="CDD" id="cd14066">
    <property type="entry name" value="STKc_IRAK"/>
    <property type="match status" value="1"/>
</dbReference>
<dbReference type="FunFam" id="3.30.430.20:FF:000007">
    <property type="entry name" value="Cysteine-rich receptor-like protein kinase 11"/>
    <property type="match status" value="1"/>
</dbReference>
<dbReference type="Proteomes" id="UP000029121">
    <property type="component" value="Unassembled WGS sequence"/>
</dbReference>
<dbReference type="SMART" id="SM00220">
    <property type="entry name" value="S_TKc"/>
    <property type="match status" value="1"/>
</dbReference>
<dbReference type="InterPro" id="IPR011009">
    <property type="entry name" value="Kinase-like_dom_sf"/>
</dbReference>
<dbReference type="GO" id="GO:0005524">
    <property type="term" value="F:ATP binding"/>
    <property type="evidence" value="ECO:0007669"/>
    <property type="project" value="UniProtKB-UniRule"/>
</dbReference>
<evidence type="ECO:0000256" key="7">
    <source>
        <dbReference type="ARBA" id="ARBA00022741"/>
    </source>
</evidence>
<evidence type="ECO:0000256" key="3">
    <source>
        <dbReference type="ARBA" id="ARBA00022679"/>
    </source>
</evidence>
<evidence type="ECO:0000256" key="6">
    <source>
        <dbReference type="ARBA" id="ARBA00022737"/>
    </source>
</evidence>
<dbReference type="PROSITE" id="PS50011">
    <property type="entry name" value="PROTEIN_KINASE_DOM"/>
    <property type="match status" value="1"/>
</dbReference>
<feature type="binding site" evidence="14">
    <location>
        <position position="370"/>
    </location>
    <ligand>
        <name>ATP</name>
        <dbReference type="ChEBI" id="CHEBI:30616"/>
    </ligand>
</feature>
<dbReference type="PANTHER" id="PTHR27002">
    <property type="entry name" value="RECEPTOR-LIKE SERINE/THREONINE-PROTEIN KINASE SD1-8"/>
    <property type="match status" value="1"/>
</dbReference>
<dbReference type="InterPro" id="IPR038408">
    <property type="entry name" value="GNK2_sf"/>
</dbReference>
<dbReference type="GO" id="GO:0005886">
    <property type="term" value="C:plasma membrane"/>
    <property type="evidence" value="ECO:0007669"/>
    <property type="project" value="TreeGrafter"/>
</dbReference>
<dbReference type="InterPro" id="IPR002902">
    <property type="entry name" value="GNK2"/>
</dbReference>
<evidence type="ECO:0000256" key="10">
    <source>
        <dbReference type="ARBA" id="ARBA00022989"/>
    </source>
</evidence>
<keyword evidence="11 15" id="KW-0472">Membrane</keyword>
<keyword evidence="20" id="KW-1185">Reference proteome</keyword>
<dbReference type="eggNOG" id="ENOG502QWDY">
    <property type="taxonomic scope" value="Eukaryota"/>
</dbReference>
<dbReference type="EMBL" id="KB870811">
    <property type="protein sequence ID" value="EOA15714.1"/>
    <property type="molecule type" value="Genomic_DNA"/>
</dbReference>
<feature type="domain" description="Gnk2-homologous" evidence="18">
    <location>
        <begin position="24"/>
        <end position="131"/>
    </location>
</feature>
<feature type="domain" description="Protein kinase" evidence="17">
    <location>
        <begin position="342"/>
        <end position="614"/>
    </location>
</feature>
<feature type="transmembrane region" description="Helical" evidence="15">
    <location>
        <begin position="278"/>
        <end position="299"/>
    </location>
</feature>
<evidence type="ECO:0000256" key="8">
    <source>
        <dbReference type="ARBA" id="ARBA00022777"/>
    </source>
</evidence>
<feature type="domain" description="Gnk2-homologous" evidence="18">
    <location>
        <begin position="137"/>
        <end position="245"/>
    </location>
</feature>
<evidence type="ECO:0000259" key="18">
    <source>
        <dbReference type="PROSITE" id="PS51473"/>
    </source>
</evidence>
<keyword evidence="10 15" id="KW-1133">Transmembrane helix</keyword>
<evidence type="ECO:0000256" key="14">
    <source>
        <dbReference type="PROSITE-ProRule" id="PRU10141"/>
    </source>
</evidence>
<evidence type="ECO:0000256" key="5">
    <source>
        <dbReference type="ARBA" id="ARBA00022729"/>
    </source>
</evidence>
<dbReference type="FunFam" id="1.10.510.10:FF:000129">
    <property type="entry name" value="cysteine-rich receptor-like protein kinase 10"/>
    <property type="match status" value="1"/>
</dbReference>
<dbReference type="PANTHER" id="PTHR27002:SF1064">
    <property type="entry name" value="CYSTEINE-RICH RECEPTOR-LIKE PROTEIN KINASE 14-RELATED"/>
    <property type="match status" value="1"/>
</dbReference>
<evidence type="ECO:0000256" key="2">
    <source>
        <dbReference type="ARBA" id="ARBA00022527"/>
    </source>
</evidence>
<dbReference type="PROSITE" id="PS00108">
    <property type="entry name" value="PROTEIN_KINASE_ST"/>
    <property type="match status" value="1"/>
</dbReference>
<keyword evidence="2" id="KW-0723">Serine/threonine-protein kinase</keyword>
<organism evidence="19 20">
    <name type="scientific">Capsella rubella</name>
    <dbReference type="NCBI Taxonomy" id="81985"/>
    <lineage>
        <taxon>Eukaryota</taxon>
        <taxon>Viridiplantae</taxon>
        <taxon>Streptophyta</taxon>
        <taxon>Embryophyta</taxon>
        <taxon>Tracheophyta</taxon>
        <taxon>Spermatophyta</taxon>
        <taxon>Magnoliopsida</taxon>
        <taxon>eudicotyledons</taxon>
        <taxon>Gunneridae</taxon>
        <taxon>Pentapetalae</taxon>
        <taxon>rosids</taxon>
        <taxon>malvids</taxon>
        <taxon>Brassicales</taxon>
        <taxon>Brassicaceae</taxon>
        <taxon>Camelineae</taxon>
        <taxon>Capsella</taxon>
    </lineage>
</organism>
<dbReference type="KEGG" id="crb:17877887"/>
<comment type="subcellular location">
    <subcellularLocation>
        <location evidence="1">Membrane</location>
        <topology evidence="1">Single-pass membrane protein</topology>
    </subcellularLocation>
</comment>
<evidence type="ECO:0000313" key="20">
    <source>
        <dbReference type="Proteomes" id="UP000029121"/>
    </source>
</evidence>
<dbReference type="Gene3D" id="3.30.200.20">
    <property type="entry name" value="Phosphorylase Kinase, domain 1"/>
    <property type="match status" value="1"/>
</dbReference>
<keyword evidence="3" id="KW-0808">Transferase</keyword>
<dbReference type="InterPro" id="IPR000719">
    <property type="entry name" value="Prot_kinase_dom"/>
</dbReference>
<dbReference type="Gene3D" id="3.30.430.20">
    <property type="entry name" value="Gnk2 domain, C-X8-C-X2-C motif"/>
    <property type="match status" value="2"/>
</dbReference>
<evidence type="ECO:0000256" key="13">
    <source>
        <dbReference type="ARBA" id="ARBA00023180"/>
    </source>
</evidence>
<name>R0GG30_9BRAS</name>
<dbReference type="Pfam" id="PF00069">
    <property type="entry name" value="Pkinase"/>
    <property type="match status" value="1"/>
</dbReference>
<keyword evidence="5 16" id="KW-0732">Signal</keyword>